<dbReference type="AlphaFoldDB" id="A0A7C8MDA0"/>
<name>A0A7C8MDA0_9PLEO</name>
<proteinExistence type="predicted"/>
<reference evidence="2 3" key="1">
    <citation type="submission" date="2020-01" db="EMBL/GenBank/DDBJ databases">
        <authorList>
            <consortium name="DOE Joint Genome Institute"/>
            <person name="Haridas S."/>
            <person name="Albert R."/>
            <person name="Binder M."/>
            <person name="Bloem J."/>
            <person name="Labutti K."/>
            <person name="Salamov A."/>
            <person name="Andreopoulos B."/>
            <person name="Baker S.E."/>
            <person name="Barry K."/>
            <person name="Bills G."/>
            <person name="Bluhm B.H."/>
            <person name="Cannon C."/>
            <person name="Castanera R."/>
            <person name="Culley D.E."/>
            <person name="Daum C."/>
            <person name="Ezra D."/>
            <person name="Gonzalez J.B."/>
            <person name="Henrissat B."/>
            <person name="Kuo A."/>
            <person name="Liang C."/>
            <person name="Lipzen A."/>
            <person name="Lutzoni F."/>
            <person name="Magnuson J."/>
            <person name="Mondo S."/>
            <person name="Nolan M."/>
            <person name="Ohm R."/>
            <person name="Pangilinan J."/>
            <person name="Park H.-J.H."/>
            <person name="Ramirez L."/>
            <person name="Alfaro M."/>
            <person name="Sun H."/>
            <person name="Tritt A."/>
            <person name="Yoshinaga Y."/>
            <person name="Zwiers L.-H.L."/>
            <person name="Turgeon B.G."/>
            <person name="Goodwin S.B."/>
            <person name="Spatafora J.W."/>
            <person name="Crous P.W."/>
            <person name="Grigoriev I.V."/>
        </authorList>
    </citation>
    <scope>NUCLEOTIDE SEQUENCE [LARGE SCALE GENOMIC DNA]</scope>
    <source>
        <strain evidence="2 3">CBS 611.86</strain>
    </source>
</reference>
<protein>
    <submittedName>
        <fullName evidence="2">Uncharacterized protein</fullName>
    </submittedName>
</protein>
<comment type="caution">
    <text evidence="2">The sequence shown here is derived from an EMBL/GenBank/DDBJ whole genome shotgun (WGS) entry which is preliminary data.</text>
</comment>
<dbReference type="Proteomes" id="UP000481861">
    <property type="component" value="Unassembled WGS sequence"/>
</dbReference>
<feature type="compositionally biased region" description="Basic and acidic residues" evidence="1">
    <location>
        <begin position="151"/>
        <end position="170"/>
    </location>
</feature>
<organism evidence="2 3">
    <name type="scientific">Massariosphaeria phaeospora</name>
    <dbReference type="NCBI Taxonomy" id="100035"/>
    <lineage>
        <taxon>Eukaryota</taxon>
        <taxon>Fungi</taxon>
        <taxon>Dikarya</taxon>
        <taxon>Ascomycota</taxon>
        <taxon>Pezizomycotina</taxon>
        <taxon>Dothideomycetes</taxon>
        <taxon>Pleosporomycetidae</taxon>
        <taxon>Pleosporales</taxon>
        <taxon>Pleosporales incertae sedis</taxon>
        <taxon>Massariosphaeria</taxon>
    </lineage>
</organism>
<feature type="compositionally biased region" description="Basic and acidic residues" evidence="1">
    <location>
        <begin position="1"/>
        <end position="18"/>
    </location>
</feature>
<keyword evidence="3" id="KW-1185">Reference proteome</keyword>
<gene>
    <name evidence="2" type="ORF">BDV95DRAFT_664924</name>
</gene>
<evidence type="ECO:0000256" key="1">
    <source>
        <dbReference type="SAM" id="MobiDB-lite"/>
    </source>
</evidence>
<feature type="region of interest" description="Disordered" evidence="1">
    <location>
        <begin position="1"/>
        <end position="41"/>
    </location>
</feature>
<feature type="compositionally biased region" description="Polar residues" evidence="1">
    <location>
        <begin position="186"/>
        <end position="200"/>
    </location>
</feature>
<accession>A0A7C8MDA0</accession>
<sequence length="200" mass="21328">MPQRRPDEGAVKKPDPRKNKTGGTKAEAVAGPSTKSGAVAVPKAAAVPKATTVEQEEDNLKTANKTIAVLKDRLNKRDAKVKTIRGHRESFKGYLFKLIADRNMPISDRLRDYENDSTDASDPDDEGPSDEDSGEDSSSSGSEDSENGTDGDGKNSVKSEKDTGITKGIDEADNDDNNNLYSDNNSESANDGANKPQANG</sequence>
<feature type="compositionally biased region" description="Acidic residues" evidence="1">
    <location>
        <begin position="115"/>
        <end position="135"/>
    </location>
</feature>
<feature type="region of interest" description="Disordered" evidence="1">
    <location>
        <begin position="103"/>
        <end position="200"/>
    </location>
</feature>
<evidence type="ECO:0000313" key="2">
    <source>
        <dbReference type="EMBL" id="KAF2875396.1"/>
    </source>
</evidence>
<dbReference type="EMBL" id="JAADJZ010000004">
    <property type="protein sequence ID" value="KAF2875396.1"/>
    <property type="molecule type" value="Genomic_DNA"/>
</dbReference>
<evidence type="ECO:0000313" key="3">
    <source>
        <dbReference type="Proteomes" id="UP000481861"/>
    </source>
</evidence>